<dbReference type="PROSITE" id="PS52044">
    <property type="entry name" value="VLRF1"/>
    <property type="match status" value="1"/>
</dbReference>
<evidence type="ECO:0000313" key="17">
    <source>
        <dbReference type="EMBL" id="QWU88917.1"/>
    </source>
</evidence>
<keyword evidence="15" id="KW-0812">Transmembrane</keyword>
<dbReference type="PANTHER" id="PTHR21091">
    <property type="entry name" value="METHYLTETRAHYDROFOLATE:HOMOCYSTEINE METHYLTRANSFERASE RELATED"/>
    <property type="match status" value="1"/>
</dbReference>
<dbReference type="Pfam" id="PF04389">
    <property type="entry name" value="Peptidase_M28"/>
    <property type="match status" value="1"/>
</dbReference>
<keyword evidence="6 10" id="KW-0378">Hydrolase</keyword>
<dbReference type="SUPFAM" id="SSF51726">
    <property type="entry name" value="UROD/MetE-like"/>
    <property type="match status" value="1"/>
</dbReference>
<dbReference type="InterPro" id="IPR053976">
    <property type="entry name" value="PFF1_TM"/>
</dbReference>
<proteinExistence type="inferred from homology"/>
<dbReference type="Gene3D" id="1.25.40.20">
    <property type="entry name" value="Ankyrin repeat-containing domain"/>
    <property type="match status" value="1"/>
</dbReference>
<dbReference type="InterPro" id="IPR041175">
    <property type="entry name" value="VLRF1/Vms1"/>
</dbReference>
<feature type="compositionally biased region" description="Basic and acidic residues" evidence="14">
    <location>
        <begin position="1412"/>
        <end position="1427"/>
    </location>
</feature>
<evidence type="ECO:0000256" key="10">
    <source>
        <dbReference type="PROSITE-ProRule" id="PRU01389"/>
    </source>
</evidence>
<sequence length="1953" mass="219929">MASSVASPRNDSSDDPRTPQTPAQNKRHPAPRNGRKQPRANWFVRSFRSLFRYRKTTLTFLTLLVVVATVFLTNLDLSLESSVSLPTDPQEKQILDSSWLHLQVIARKKHTYTSKANDEVHDYLEKTVKELVARKEWAEHENDLDGENRIMYSSPSAKGKLVTYYESNNVLARINGTNPSLPALLLSAHFDSVPSSYGVTDDGMGIASLLGVLDYLTSHKTNQPERTVIFNFNNNEEFGLYGAEAFLFHPWYKQTKYFLNLEGTGAGGKAILFRGTDHGVLSLYNAVRYPYASSIFQQGFNNGLVHSDTDFTVYQQKGHLRGLDVAFHKPRNLYHTTRDSVASVSILSQWHMLSTALDFTKEVAFKSIGLDSDPESQMEPAGFTSIFNNYILISMNTVFILNIVLLVIAPLVSIPLVFFIFRYKKNWDVNFVNVIKLPISVVLSAILLNFITDVILVPINPFFMNNSKDSFVFTLFSLFLLLNYGFLNGLNAILRPFKGHFHDEKLISIIEISFFTWIGLLYSTIKIRSSSDHTGEIHVGFIFFLQALAAIIGLLGWNFKRSPKPKGTEEESAPLLGTSNEHHDQEYERNQRNYGSQDDVSVGSSLSLGSGFSEQCEVHETKSFSYDWLIQFLIVVPLSSYLIYSNGELMLASFDKMFQEYLEGQVVFYIFAQALAIFWAAPFLPFIFKVNRIVVLLLAGTLAYGVLRFNLTDPFDQANPLKLRFLETLDLNTTPVRDTVKVFGREDPIVENILKDIPSVKQNDLKVVTNSIENGISRYEYPSTWDPILAPGVKDVQDYLTIDVLKNSSSETSSPFGLLTGEIRLLTPKNRNCRIDFNVSDSVTEIFDARPQDSPVRTAIVYREGADKNSSTPAYLINGVPAGFSRDADGNYLYKSYAGIQTIQLNKLDWDKEYHLAFQWVPDVVDTNEVDASKVTVKKLGINVECYWSETGYIADKKEDVKERIPAFDELLHYSPNWVSWANRERGLVSVTRPSESFSRFSNTKMPSFEPLKNDLILRAAKGEKVERPPIWIMRQAGRYLPEYHEVKGGRDFFETCRDAEIASEITIQPVDHFDGLIDAAIIFSDILVIPQAMGFEINMIEGKGPVFADPLRSREDINRVNLKPDVLKSLDWAYKAITLTRTKLKGRVPLLGFCGAPWTLLVYMTEGQGSKMFRFAKQWIYEYTKESHTLLQAITDACIEFLAQQVVAGAQMLQVFESWAGELGPNEFDEFCLPYLRQIAAKLPARLAELGVKEKIPLTVFAKGAWYALDDLCESGYDTVSLDWLYKPEDAVKVVNGRRITLQGNLDPGIIYGSDEVISKKVEQMIKGFGGGKQNYIVNFGHGTHPFMKPEKIEHFLKECHRFGMTSVAKDDLYIFSLDENVKNSLSLLHFDESAAVVAVNDAPVQTQSHSENHIVDPKTEPEKSKDYYKSDLHRLNLKRQVNSLPPLTEDEFDKLIETQSVESISGSEESETEDEEDSKLNTIFEQLSTKNEDEEQSVSHMNTNSPYILFQSPLVDQGKAFGLYKALFSKASLDTGNVLEEVSQISSEPKRSGTSVLLMIGGGHFAGAVVSHTPKNLKGLAPNHKISKQEQQVNVLESKTFHRYTTRRKQGGSQSASDNSRGKANSAGSSIRRYNEQALQQEVRELLNSWKSHLQNADFVFIRANAVANKRALVGYEGAPLAADDKRIRNFPFTTKRATLSELKRAWVQLAHMQVVDLPKAKKVTVKKADISKVQKTPSPAPELSESDKHTKEIINLLKKSKAPMLINYLKKNGLDANYQFTPGNQHAHAPTPLHYAASQGLHHMIHVLLVNLKADPTILNAIGKTAAQMSSTSTAKKTFQIARNTLGEEFTDWTAAKVGPPRTREEVAKEEEQQKKQQEAENRRLIEEELAKKTEMEQKKPTFSSGGTLGGKVQNRPSETSELTDQQKTRLMREQRARAAEARMKMLSGK</sequence>
<gene>
    <name evidence="17" type="ORF">CA3LBN_003225</name>
</gene>
<dbReference type="SUPFAM" id="SSF48403">
    <property type="entry name" value="Ankyrin repeat"/>
    <property type="match status" value="1"/>
</dbReference>
<keyword evidence="10" id="KW-0963">Cytoplasm</keyword>
<feature type="region of interest" description="Disordered" evidence="14">
    <location>
        <begin position="565"/>
        <end position="601"/>
    </location>
</feature>
<feature type="transmembrane region" description="Helical" evidence="15">
    <location>
        <begin position="57"/>
        <end position="75"/>
    </location>
</feature>
<evidence type="ECO:0000259" key="16">
    <source>
        <dbReference type="PROSITE" id="PS52044"/>
    </source>
</evidence>
<keyword evidence="18" id="KW-1185">Reference proteome</keyword>
<feature type="compositionally biased region" description="Basic and acidic residues" evidence="14">
    <location>
        <begin position="1928"/>
        <end position="1947"/>
    </location>
</feature>
<dbReference type="InterPro" id="IPR038071">
    <property type="entry name" value="UROD/MetE-like_sf"/>
</dbReference>
<keyword evidence="10" id="KW-0540">Nuclease</keyword>
<organism evidence="17 18">
    <name type="scientific">Candidozyma haemuli</name>
    <dbReference type="NCBI Taxonomy" id="45357"/>
    <lineage>
        <taxon>Eukaryota</taxon>
        <taxon>Fungi</taxon>
        <taxon>Dikarya</taxon>
        <taxon>Ascomycota</taxon>
        <taxon>Saccharomycotina</taxon>
        <taxon>Pichiomycetes</taxon>
        <taxon>Metschnikowiaceae</taxon>
        <taxon>Candidozyma</taxon>
    </lineage>
</organism>
<evidence type="ECO:0000256" key="1">
    <source>
        <dbReference type="ARBA" id="ARBA00004804"/>
    </source>
</evidence>
<evidence type="ECO:0000256" key="11">
    <source>
        <dbReference type="RuleBase" id="RU000554"/>
    </source>
</evidence>
<feature type="transmembrane region" description="Helical" evidence="15">
    <location>
        <begin position="693"/>
        <end position="711"/>
    </location>
</feature>
<feature type="transmembrane region" description="Helical" evidence="15">
    <location>
        <begin position="628"/>
        <end position="646"/>
    </location>
</feature>
<evidence type="ECO:0000256" key="5">
    <source>
        <dbReference type="ARBA" id="ARBA00022793"/>
    </source>
</evidence>
<feature type="region of interest" description="Disordered" evidence="14">
    <location>
        <begin position="1859"/>
        <end position="1953"/>
    </location>
</feature>
<reference evidence="17 18" key="1">
    <citation type="submission" date="2021-06" db="EMBL/GenBank/DDBJ databases">
        <title>Candida outbreak in Lebanon.</title>
        <authorList>
            <person name="Finianos M."/>
        </authorList>
    </citation>
    <scope>NUCLEOTIDE SEQUENCE [LARGE SCALE GENOMIC DNA]</scope>
    <source>
        <strain evidence="17">CA3LBN</strain>
    </source>
</reference>
<feature type="compositionally biased region" description="Polar residues" evidence="14">
    <location>
        <begin position="1918"/>
        <end position="1927"/>
    </location>
</feature>
<dbReference type="PROSITE" id="PS00906">
    <property type="entry name" value="UROD_1"/>
    <property type="match status" value="1"/>
</dbReference>
<dbReference type="Gene3D" id="3.40.630.10">
    <property type="entry name" value="Zn peptidases"/>
    <property type="match status" value="1"/>
</dbReference>
<dbReference type="EMBL" id="CP076663">
    <property type="protein sequence ID" value="QWU88917.1"/>
    <property type="molecule type" value="Genomic_DNA"/>
</dbReference>
<feature type="transmembrane region" description="Helical" evidence="15">
    <location>
        <begin position="506"/>
        <end position="525"/>
    </location>
</feature>
<dbReference type="EC" id="3.4.-.-" evidence="13"/>
<comment type="catalytic activity">
    <reaction evidence="11">
        <text>uroporphyrinogen III + 4 H(+) = coproporphyrinogen III + 4 CO2</text>
        <dbReference type="Rhea" id="RHEA:19865"/>
        <dbReference type="ChEBI" id="CHEBI:15378"/>
        <dbReference type="ChEBI" id="CHEBI:16526"/>
        <dbReference type="ChEBI" id="CHEBI:57308"/>
        <dbReference type="ChEBI" id="CHEBI:57309"/>
        <dbReference type="EC" id="4.1.1.37"/>
    </reaction>
</comment>
<comment type="similarity">
    <text evidence="13">Belongs to the peptidase M28 family.</text>
</comment>
<protein>
    <recommendedName>
        <fullName evidence="11 13">Multifunctional fusion protein</fullName>
    </recommendedName>
    <domain>
        <recommendedName>
            <fullName evidence="11">Uroporphyrinogen decarboxylase</fullName>
            <ecNumber evidence="11">4.1.1.37</ecNumber>
        </recommendedName>
    </domain>
    <domain>
        <recommendedName>
            <fullName evidence="13">Peptide hydrolase</fullName>
            <ecNumber evidence="13">3.4.-.-</ecNumber>
        </recommendedName>
    </domain>
</protein>
<feature type="compositionally biased region" description="Basic residues" evidence="14">
    <location>
        <begin position="1603"/>
        <end position="1612"/>
    </location>
</feature>
<keyword evidence="9 11" id="KW-0627">Porphyrin biosynthesis</keyword>
<dbReference type="Proteomes" id="UP000825434">
    <property type="component" value="Chromosome 3"/>
</dbReference>
<evidence type="ECO:0000256" key="7">
    <source>
        <dbReference type="ARBA" id="ARBA00022833"/>
    </source>
</evidence>
<keyword evidence="15" id="KW-0472">Membrane</keyword>
<comment type="similarity">
    <text evidence="10">Belongs to the ANKZF1/VMS1 family.</text>
</comment>
<evidence type="ECO:0000256" key="15">
    <source>
        <dbReference type="SAM" id="Phobius"/>
    </source>
</evidence>
<dbReference type="InterPro" id="IPR048024">
    <property type="entry name" value="Fxna-like_M28_dom"/>
</dbReference>
<dbReference type="CDD" id="cd00717">
    <property type="entry name" value="URO-D"/>
    <property type="match status" value="1"/>
</dbReference>
<dbReference type="InterPro" id="IPR036770">
    <property type="entry name" value="Ankyrin_rpt-contain_sf"/>
</dbReference>
<feature type="domain" description="VLRF1" evidence="16">
    <location>
        <begin position="1553"/>
        <end position="1715"/>
    </location>
</feature>
<feature type="region of interest" description="Disordered" evidence="14">
    <location>
        <begin position="1"/>
        <end position="38"/>
    </location>
</feature>
<accession>A0ABX8IAD4</accession>
<dbReference type="InterPro" id="IPR006361">
    <property type="entry name" value="Uroporphyrinogen_deCO2ase_HemE"/>
</dbReference>
<keyword evidence="8 11" id="KW-0456">Lyase</keyword>
<dbReference type="Pfam" id="PF01208">
    <property type="entry name" value="URO-D"/>
    <property type="match status" value="1"/>
</dbReference>
<evidence type="ECO:0000256" key="12">
    <source>
        <dbReference type="RuleBase" id="RU004169"/>
    </source>
</evidence>
<name>A0ABX8IAD4_9ASCO</name>
<dbReference type="NCBIfam" id="TIGR01464">
    <property type="entry name" value="hemE"/>
    <property type="match status" value="1"/>
</dbReference>
<dbReference type="InterPro" id="IPR053975">
    <property type="entry name" value="PFF1_C"/>
</dbReference>
<feature type="active site" evidence="10">
    <location>
        <position position="1616"/>
    </location>
</feature>
<feature type="transmembrane region" description="Helical" evidence="15">
    <location>
        <begin position="666"/>
        <end position="686"/>
    </location>
</feature>
<comment type="domain">
    <text evidence="10">The VLRF1 domain mediates binding to the 60S ribosomal subunit.</text>
</comment>
<evidence type="ECO:0000256" key="13">
    <source>
        <dbReference type="RuleBase" id="RU361240"/>
    </source>
</evidence>
<dbReference type="PANTHER" id="PTHR21091:SF169">
    <property type="entry name" value="UROPORPHYRINOGEN DECARBOXYLASE"/>
    <property type="match status" value="1"/>
</dbReference>
<feature type="compositionally biased region" description="Polar residues" evidence="14">
    <location>
        <begin position="1613"/>
        <end position="1631"/>
    </location>
</feature>
<dbReference type="SUPFAM" id="SSF53187">
    <property type="entry name" value="Zn-dependent exopeptidases"/>
    <property type="match status" value="1"/>
</dbReference>
<keyword evidence="5 11" id="KW-0210">Decarboxylase</keyword>
<feature type="compositionally biased region" description="Polar residues" evidence="14">
    <location>
        <begin position="1"/>
        <end position="10"/>
    </location>
</feature>
<evidence type="ECO:0000256" key="3">
    <source>
        <dbReference type="ARBA" id="ARBA00022670"/>
    </source>
</evidence>
<dbReference type="EC" id="4.1.1.37" evidence="11"/>
<feature type="transmembrane region" description="Helical" evidence="15">
    <location>
        <begin position="433"/>
        <end position="451"/>
    </location>
</feature>
<feature type="transmembrane region" description="Helical" evidence="15">
    <location>
        <begin position="399"/>
        <end position="421"/>
    </location>
</feature>
<evidence type="ECO:0000256" key="14">
    <source>
        <dbReference type="SAM" id="MobiDB-lite"/>
    </source>
</evidence>
<feature type="region of interest" description="Disordered" evidence="14">
    <location>
        <begin position="1599"/>
        <end position="1632"/>
    </location>
</feature>
<keyword evidence="15" id="KW-1133">Transmembrane helix</keyword>
<dbReference type="CDD" id="cd03875">
    <property type="entry name" value="M28_Fxna_like"/>
    <property type="match status" value="1"/>
</dbReference>
<keyword evidence="3 13" id="KW-0645">Protease</keyword>
<comment type="similarity">
    <text evidence="2 12">Belongs to the uroporphyrinogen decarboxylase family.</text>
</comment>
<keyword evidence="7 13" id="KW-0862">Zinc</keyword>
<evidence type="ECO:0000256" key="6">
    <source>
        <dbReference type="ARBA" id="ARBA00022801"/>
    </source>
</evidence>
<keyword evidence="10" id="KW-0255">Endonuclease</keyword>
<dbReference type="Pfam" id="PF22251">
    <property type="entry name" value="PFF1_TM"/>
    <property type="match status" value="1"/>
</dbReference>
<keyword evidence="4 13" id="KW-0479">Metal-binding</keyword>
<evidence type="ECO:0000256" key="9">
    <source>
        <dbReference type="ARBA" id="ARBA00023244"/>
    </source>
</evidence>
<dbReference type="Pfam" id="PF22250">
    <property type="entry name" value="PFF1_C"/>
    <property type="match status" value="1"/>
</dbReference>
<dbReference type="InterPro" id="IPR000257">
    <property type="entry name" value="Uroporphyrinogen_deCOase"/>
</dbReference>
<feature type="compositionally biased region" description="Basic and acidic residues" evidence="14">
    <location>
        <begin position="580"/>
        <end position="591"/>
    </location>
</feature>
<feature type="compositionally biased region" description="Basic and acidic residues" evidence="14">
    <location>
        <begin position="1865"/>
        <end position="1903"/>
    </location>
</feature>
<feature type="transmembrane region" description="Helical" evidence="15">
    <location>
        <begin position="471"/>
        <end position="494"/>
    </location>
</feature>
<feature type="compositionally biased region" description="Basic residues" evidence="14">
    <location>
        <begin position="25"/>
        <end position="38"/>
    </location>
</feature>
<comment type="pathway">
    <text evidence="1 11">Porphyrin-containing compound metabolism; protoporphyrin-IX biosynthesis; coproporphyrinogen-III from 5-aminolevulinate: step 4/4.</text>
</comment>
<feature type="transmembrane region" description="Helical" evidence="15">
    <location>
        <begin position="537"/>
        <end position="557"/>
    </location>
</feature>
<dbReference type="HAMAP" id="MF_00218">
    <property type="entry name" value="URO_D"/>
    <property type="match status" value="1"/>
</dbReference>
<dbReference type="Gene3D" id="3.20.20.210">
    <property type="match status" value="1"/>
</dbReference>
<dbReference type="Pfam" id="PF18826">
    <property type="entry name" value="bVLRF1"/>
    <property type="match status" value="1"/>
</dbReference>
<evidence type="ECO:0000313" key="18">
    <source>
        <dbReference type="Proteomes" id="UP000825434"/>
    </source>
</evidence>
<dbReference type="InterPro" id="IPR007484">
    <property type="entry name" value="Peptidase_M28"/>
</dbReference>
<dbReference type="PROSITE" id="PS00907">
    <property type="entry name" value="UROD_2"/>
    <property type="match status" value="1"/>
</dbReference>
<evidence type="ECO:0000256" key="2">
    <source>
        <dbReference type="ARBA" id="ARBA00009935"/>
    </source>
</evidence>
<evidence type="ECO:0000256" key="8">
    <source>
        <dbReference type="ARBA" id="ARBA00023239"/>
    </source>
</evidence>
<feature type="region of interest" description="Disordered" evidence="14">
    <location>
        <begin position="1406"/>
        <end position="1427"/>
    </location>
</feature>
<evidence type="ECO:0000256" key="4">
    <source>
        <dbReference type="ARBA" id="ARBA00022723"/>
    </source>
</evidence>